<dbReference type="Proteomes" id="UP000196084">
    <property type="component" value="Unassembled WGS sequence"/>
</dbReference>
<dbReference type="RefSeq" id="WP_087715511.1">
    <property type="nucleotide sequence ID" value="NZ_MWPH01000004.1"/>
</dbReference>
<comment type="caution">
    <text evidence="1">The sequence shown here is derived from an EMBL/GenBank/DDBJ whole genome shotgun (WGS) entry which is preliminary data.</text>
</comment>
<gene>
    <name evidence="1" type="ORF">B2G88_17335</name>
</gene>
<dbReference type="AlphaFoldDB" id="A0A202E4I3"/>
<proteinExistence type="predicted"/>
<protein>
    <submittedName>
        <fullName evidence="1">Uncharacterized protein</fullName>
    </submittedName>
</protein>
<keyword evidence="2" id="KW-1185">Reference proteome</keyword>
<dbReference type="EMBL" id="MWPH01000004">
    <property type="protein sequence ID" value="OVE83172.1"/>
    <property type="molecule type" value="Genomic_DNA"/>
</dbReference>
<dbReference type="OrthoDB" id="206311at2157"/>
<reference evidence="1 2" key="1">
    <citation type="submission" date="2017-02" db="EMBL/GenBank/DDBJ databases">
        <title>Natronthermophilus aegyptiacus gen. nov.,sp. nov., an aerobic, extremely halophilic alkalithermophilic archaeon isolated from the athalassohaline Wadi An Natrun, Egypt.</title>
        <authorList>
            <person name="Zhao B."/>
        </authorList>
    </citation>
    <scope>NUCLEOTIDE SEQUENCE [LARGE SCALE GENOMIC DNA]</scope>
    <source>
        <strain evidence="1 2">CGMCC 1.3597</strain>
    </source>
</reference>
<accession>A0A202E4I3</accession>
<evidence type="ECO:0000313" key="2">
    <source>
        <dbReference type="Proteomes" id="UP000196084"/>
    </source>
</evidence>
<organism evidence="1 2">
    <name type="scientific">Natronolimnobius baerhuensis</name>
    <dbReference type="NCBI Taxonomy" id="253108"/>
    <lineage>
        <taxon>Archaea</taxon>
        <taxon>Methanobacteriati</taxon>
        <taxon>Methanobacteriota</taxon>
        <taxon>Stenosarchaea group</taxon>
        <taxon>Halobacteria</taxon>
        <taxon>Halobacteriales</taxon>
        <taxon>Natrialbaceae</taxon>
        <taxon>Natronolimnobius</taxon>
    </lineage>
</organism>
<name>A0A202E4I3_9EURY</name>
<sequence>MASYNCLYPEAPLFETDREDLEWGSVEWATDGMFADADHDDPTDGERRFYTVAIKRGRVPDSKIASVAVLGVTADLEVGIETRYRARYDDGEWTLVDRDDIPASVCKRPRENSEIPAARRERFGRVLEDAHAVDESGATDATFERASELATDGGVSETERLDRAVREAATLIDAGDSERSAIGTAAMAHRVEHRRDDVHQRVCARLGRRVMTDGGHAPEDLVVAICEPCEFHTVVGYGAISATSCHHCEGDLEVDPERTAHRCPEIGADHVIVPTGDECRLCGEVQKPPVVTDGGDSGYTCDLCEDEYESVGAALECCSEVPLVVKNGGAVTSVLGPEPTAFEQFEERGRDE</sequence>
<evidence type="ECO:0000313" key="1">
    <source>
        <dbReference type="EMBL" id="OVE83172.1"/>
    </source>
</evidence>